<accession>A0A2A6FN65</accession>
<dbReference type="EMBL" id="NAEP01000056">
    <property type="protein sequence ID" value="PDQ34325.1"/>
    <property type="molecule type" value="Genomic_DNA"/>
</dbReference>
<feature type="transmembrane region" description="Helical" evidence="1">
    <location>
        <begin position="154"/>
        <end position="176"/>
    </location>
</feature>
<comment type="caution">
    <text evidence="2">The sequence shown here is derived from an EMBL/GenBank/DDBJ whole genome shotgun (WGS) entry which is preliminary data.</text>
</comment>
<reference evidence="3" key="1">
    <citation type="submission" date="2017-03" db="EMBL/GenBank/DDBJ databases">
        <authorList>
            <person name="Lund M.B."/>
        </authorList>
    </citation>
    <scope>NUCLEOTIDE SEQUENCE [LARGE SCALE GENOMIC DNA]</scope>
</reference>
<keyword evidence="1" id="KW-0472">Membrane</keyword>
<keyword evidence="1" id="KW-1133">Transmembrane helix</keyword>
<evidence type="ECO:0000313" key="2">
    <source>
        <dbReference type="EMBL" id="PDQ34325.1"/>
    </source>
</evidence>
<dbReference type="AlphaFoldDB" id="A0A2A6FN65"/>
<gene>
    <name evidence="2" type="ORF">B5766_11815</name>
</gene>
<feature type="transmembrane region" description="Helical" evidence="1">
    <location>
        <begin position="110"/>
        <end position="133"/>
    </location>
</feature>
<evidence type="ECO:0000256" key="1">
    <source>
        <dbReference type="SAM" id="Phobius"/>
    </source>
</evidence>
<evidence type="ECO:0008006" key="4">
    <source>
        <dbReference type="Google" id="ProtNLM"/>
    </source>
</evidence>
<keyword evidence="1" id="KW-0812">Transmembrane</keyword>
<proteinExistence type="predicted"/>
<evidence type="ECO:0000313" key="3">
    <source>
        <dbReference type="Proteomes" id="UP000219994"/>
    </source>
</evidence>
<sequence>MTDVGGWWRRDAEAEQQNQEESYLPQEAVLPKGAVAFQNAALPQGFSSLREPLSTTTGGTALIPPEARGFEPLTDTGQLKRLSTGQLLEIRRHPIDDSLYGDLDRQLRTFSWVAAIIGSIGFIGSLFVGWLFPLSFTATFFGILGLRRERLGRVLCFVGIWTGVAGILFTLVWAGYYAHIFVKIP</sequence>
<dbReference type="Proteomes" id="UP000219994">
    <property type="component" value="Unassembled WGS sequence"/>
</dbReference>
<name>A0A2A6FN65_9MICO</name>
<organism evidence="2 3">
    <name type="scientific">Candidatus Lumbricidiphila eiseniae</name>
    <dbReference type="NCBI Taxonomy" id="1969409"/>
    <lineage>
        <taxon>Bacteria</taxon>
        <taxon>Bacillati</taxon>
        <taxon>Actinomycetota</taxon>
        <taxon>Actinomycetes</taxon>
        <taxon>Micrococcales</taxon>
        <taxon>Microbacteriaceae</taxon>
        <taxon>Candidatus Lumbricidiphila</taxon>
    </lineage>
</organism>
<protein>
    <recommendedName>
        <fullName evidence="4">DUF4190 domain-containing protein</fullName>
    </recommendedName>
</protein>